<keyword evidence="3" id="KW-1185">Reference proteome</keyword>
<dbReference type="STRING" id="665004.AC529_06825"/>
<name>A0A147KJF7_THECS</name>
<evidence type="ECO:0008006" key="4">
    <source>
        <dbReference type="Google" id="ProtNLM"/>
    </source>
</evidence>
<organism evidence="2 3">
    <name type="scientific">Thermobifida cellulosilytica TB100</name>
    <dbReference type="NCBI Taxonomy" id="665004"/>
    <lineage>
        <taxon>Bacteria</taxon>
        <taxon>Bacillati</taxon>
        <taxon>Actinomycetota</taxon>
        <taxon>Actinomycetes</taxon>
        <taxon>Streptosporangiales</taxon>
        <taxon>Nocardiopsidaceae</taxon>
        <taxon>Thermobifida</taxon>
    </lineage>
</organism>
<dbReference type="AlphaFoldDB" id="A0A147KJF7"/>
<dbReference type="EMBL" id="LGEM01000026">
    <property type="protein sequence ID" value="KUP97428.1"/>
    <property type="molecule type" value="Genomic_DNA"/>
</dbReference>
<evidence type="ECO:0000313" key="2">
    <source>
        <dbReference type="EMBL" id="KUP97428.1"/>
    </source>
</evidence>
<accession>A0A147KJF7</accession>
<dbReference type="OrthoDB" id="3438711at2"/>
<feature type="region of interest" description="Disordered" evidence="1">
    <location>
        <begin position="79"/>
        <end position="102"/>
    </location>
</feature>
<evidence type="ECO:0000313" key="3">
    <source>
        <dbReference type="Proteomes" id="UP000074382"/>
    </source>
</evidence>
<proteinExistence type="predicted"/>
<comment type="caution">
    <text evidence="2">The sequence shown here is derived from an EMBL/GenBank/DDBJ whole genome shotgun (WGS) entry which is preliminary data.</text>
</comment>
<evidence type="ECO:0000256" key="1">
    <source>
        <dbReference type="SAM" id="MobiDB-lite"/>
    </source>
</evidence>
<dbReference type="Proteomes" id="UP000074382">
    <property type="component" value="Unassembled WGS sequence"/>
</dbReference>
<reference evidence="3" key="1">
    <citation type="journal article" date="2017" name="Acta Aliment.">
        <title>Plant polysaccharide degrading enzyme system of Thermpbifida cellulosilytica TB100 revealed by de novo genome project data.</title>
        <authorList>
            <person name="Toth A."/>
            <person name="Baka E."/>
            <person name="Luzics S."/>
            <person name="Bata-Vidacs I."/>
            <person name="Nagy I."/>
            <person name="Balint B."/>
            <person name="Herceg R."/>
            <person name="Olasz F."/>
            <person name="Wilk T."/>
            <person name="Nagy T."/>
            <person name="Kriszt B."/>
            <person name="Nagy I."/>
            <person name="Kukolya J."/>
        </authorList>
    </citation>
    <scope>NUCLEOTIDE SEQUENCE [LARGE SCALE GENOMIC DNA]</scope>
    <source>
        <strain evidence="3">TB100</strain>
    </source>
</reference>
<dbReference type="PATRIC" id="fig|665004.4.peg.2480"/>
<sequence>MERERVVMADYTLTADQIALLADGRAYVEEHPRGLAVVLGADRLILPVGDVSATVTALANLDSLLGAALSAVALYRRTRPWQPTPPDQAGQATQAAEAGEAG</sequence>
<protein>
    <recommendedName>
        <fullName evidence="4">DUF4342 domain-containing protein</fullName>
    </recommendedName>
</protein>
<gene>
    <name evidence="2" type="ORF">AC529_06825</name>
</gene>
<feature type="compositionally biased region" description="Low complexity" evidence="1">
    <location>
        <begin position="88"/>
        <end position="102"/>
    </location>
</feature>